<dbReference type="InterPro" id="IPR024704">
    <property type="entry name" value="SMC"/>
</dbReference>
<comment type="subcellular location">
    <subcellularLocation>
        <location evidence="1 11">Nucleus</location>
    </subcellularLocation>
</comment>
<dbReference type="InterPro" id="IPR027417">
    <property type="entry name" value="P-loop_NTPase"/>
</dbReference>
<keyword evidence="15" id="KW-1185">Reference proteome</keyword>
<name>A0AAW0ETD5_9TRYP</name>
<dbReference type="FunFam" id="3.40.50.300:FF:001880">
    <property type="entry name" value="Structural maintenance of chromosomes protein"/>
    <property type="match status" value="1"/>
</dbReference>
<evidence type="ECO:0000256" key="5">
    <source>
        <dbReference type="ARBA" id="ARBA00022776"/>
    </source>
</evidence>
<dbReference type="GO" id="GO:0005694">
    <property type="term" value="C:chromosome"/>
    <property type="evidence" value="ECO:0007669"/>
    <property type="project" value="InterPro"/>
</dbReference>
<keyword evidence="6" id="KW-0067">ATP-binding</keyword>
<keyword evidence="4" id="KW-0547">Nucleotide-binding</keyword>
<keyword evidence="5" id="KW-0498">Mitosis</keyword>
<dbReference type="SMART" id="SM00968">
    <property type="entry name" value="SMC_hinge"/>
    <property type="match status" value="1"/>
</dbReference>
<dbReference type="InterPro" id="IPR027120">
    <property type="entry name" value="Smc2_ABC"/>
</dbReference>
<dbReference type="GO" id="GO:0051301">
    <property type="term" value="P:cell division"/>
    <property type="evidence" value="ECO:0007669"/>
    <property type="project" value="UniProtKB-KW"/>
</dbReference>
<evidence type="ECO:0000256" key="3">
    <source>
        <dbReference type="ARBA" id="ARBA00022618"/>
    </source>
</evidence>
<evidence type="ECO:0000256" key="4">
    <source>
        <dbReference type="ARBA" id="ARBA00022741"/>
    </source>
</evidence>
<dbReference type="Gene3D" id="1.20.1060.20">
    <property type="match status" value="1"/>
</dbReference>
<comment type="similarity">
    <text evidence="2">Belongs to the SMC family. SMC2 subfamily.</text>
</comment>
<evidence type="ECO:0000256" key="9">
    <source>
        <dbReference type="ARBA" id="ARBA00023242"/>
    </source>
</evidence>
<feature type="coiled-coil region" evidence="12">
    <location>
        <begin position="411"/>
        <end position="501"/>
    </location>
</feature>
<evidence type="ECO:0000256" key="12">
    <source>
        <dbReference type="SAM" id="Coils"/>
    </source>
</evidence>
<dbReference type="GO" id="GO:0005524">
    <property type="term" value="F:ATP binding"/>
    <property type="evidence" value="ECO:0007669"/>
    <property type="project" value="UniProtKB-KW"/>
</dbReference>
<accession>A0AAW0ETD5</accession>
<sequence length="1215" mass="134752">MRVKSIVVDGFKSYAHRKELADLSPHFNAITGLNGSGKSNIFDAICFVMGITNLKRVRAEDPRELIFRAGTTGVHAARVTIEFVNDDPASAPPGYRCDEYPIITVGRQIKLGGRQQFFFNNAVSLQSKVKRFFESIHLNVDNPHFMILQGTVHKLIGMRSSDILSLVEEAVGTKAFDHRRRTAESLIRNKERKMEEIDTNIESQIRPLLETMRADQEEYHNYQQRRDKMAEHQRFRVALEYHTQRTQLAEATATAAARRAEVQTATAQLEALPQQAADATRQLAELQTALTAPTEAAIALHEEEDELKKAQSRLDAEARACAASLKQLEVQLRGLRKDQERHHSSQTAFAARRRRHEELLEHIREGKEAAARLRKSLQLLHAGVQAGTSGLSLAEERRQVDLELIERQSHLRRVSERVEEVARQQRRADAQQAQHGGRVRHLQEECAKAVAALDTAQAAYTPLAAQQQRKEALEATISALKREYQAEYENMQRQMSATSATAAPRNYDLDFNRRACPADTEERVLGRVGELITPADTQHALALMVGAQSQLLRVVVVDDRVAEAIIRGGLRQRTAFIALNKLQRPPPHLVVDDAKLQAAQRIAGQTGEWVCRARDLVKMSAAPPYAQQLEVLADVVYGGFLVCSSPRLAQDIAYSPAVKVKTVSVDGGVAEPSGLITGGSTQQLRDVFADLQTHATLRAPLRALQQRTSAMESEYAALRDSLRQHQHTIVAFKSAEEAAELAKQRYTAAASAAQSGVAEAAEVAERERVALTAARDAVAALQARQGELAALAEATDLTAARKDMEEQLAAAEAHVARLTAEEERGAADFERLEADTEQQAADLSRKTQETETELAQQQSQRLQLAAQVDTLAEQIAAVQVRCQQNEERRQRLEKEIDSTQETLTRVAERRATFETLVKNAEVELRDHGRRLDDLRRRIHDAEQQHRWLLDVADTLNEPGGPFDFADATRTANILRELREVEARAAVMSMRVTQKTAILYDERRREYDELAKQRSALGEDKEAIQRCISEIELKKWGALDRMVGVVSSIFGKLFAACLPGATAQLLDERDAAGHLSGLGVRVAFNGKAKESLSELSGGQRSLLALCLVLAILRVRPAPLYILDEVDAALDPSHTQSIGRMLQLYFPQSQFLLVSLKDGMFSHANVLYHVRNTQGYSEVSRVEHAVAAVDAASSTTTTAFAATRTQADATAPLRSPA</sequence>
<dbReference type="Gene3D" id="3.30.70.1620">
    <property type="match status" value="1"/>
</dbReference>
<evidence type="ECO:0000256" key="1">
    <source>
        <dbReference type="ARBA" id="ARBA00004123"/>
    </source>
</evidence>
<keyword evidence="8" id="KW-0226">DNA condensation</keyword>
<keyword evidence="7 12" id="KW-0175">Coiled coil</keyword>
<feature type="coiled-coil region" evidence="12">
    <location>
        <begin position="269"/>
        <end position="320"/>
    </location>
</feature>
<evidence type="ECO:0000256" key="11">
    <source>
        <dbReference type="PIRNR" id="PIRNR005719"/>
    </source>
</evidence>
<dbReference type="InterPro" id="IPR036277">
    <property type="entry name" value="SMC_hinge_sf"/>
</dbReference>
<dbReference type="GO" id="GO:0005634">
    <property type="term" value="C:nucleus"/>
    <property type="evidence" value="ECO:0007669"/>
    <property type="project" value="UniProtKB-SubCell"/>
</dbReference>
<evidence type="ECO:0000256" key="7">
    <source>
        <dbReference type="ARBA" id="ARBA00023054"/>
    </source>
</evidence>
<evidence type="ECO:0000313" key="15">
    <source>
        <dbReference type="Proteomes" id="UP001430356"/>
    </source>
</evidence>
<evidence type="ECO:0000259" key="13">
    <source>
        <dbReference type="SMART" id="SM00968"/>
    </source>
</evidence>
<dbReference type="PIRSF" id="PIRSF005719">
    <property type="entry name" value="SMC"/>
    <property type="match status" value="1"/>
</dbReference>
<evidence type="ECO:0000256" key="2">
    <source>
        <dbReference type="ARBA" id="ARBA00005231"/>
    </source>
</evidence>
<dbReference type="EMBL" id="JAECZO010000075">
    <property type="protein sequence ID" value="KAK7196406.1"/>
    <property type="molecule type" value="Genomic_DNA"/>
</dbReference>
<proteinExistence type="inferred from homology"/>
<gene>
    <name evidence="14" type="ORF">NESM_000577600</name>
</gene>
<dbReference type="PANTHER" id="PTHR43977">
    <property type="entry name" value="STRUCTURAL MAINTENANCE OF CHROMOSOMES PROTEIN 3"/>
    <property type="match status" value="1"/>
</dbReference>
<dbReference type="CDD" id="cd03273">
    <property type="entry name" value="ABC_SMC2_euk"/>
    <property type="match status" value="1"/>
</dbReference>
<keyword evidence="10" id="KW-0131">Cell cycle</keyword>
<dbReference type="GO" id="GO:0030261">
    <property type="term" value="P:chromosome condensation"/>
    <property type="evidence" value="ECO:0007669"/>
    <property type="project" value="UniProtKB-KW"/>
</dbReference>
<dbReference type="SUPFAM" id="SSF75553">
    <property type="entry name" value="Smc hinge domain"/>
    <property type="match status" value="1"/>
</dbReference>
<evidence type="ECO:0000256" key="6">
    <source>
        <dbReference type="ARBA" id="ARBA00022840"/>
    </source>
</evidence>
<evidence type="ECO:0000313" key="14">
    <source>
        <dbReference type="EMBL" id="KAK7196406.1"/>
    </source>
</evidence>
<protein>
    <recommendedName>
        <fullName evidence="11">Structural maintenance of chromosomes protein</fullName>
    </recommendedName>
</protein>
<comment type="caution">
    <text evidence="14">The sequence shown here is derived from an EMBL/GenBank/DDBJ whole genome shotgun (WGS) entry which is preliminary data.</text>
</comment>
<dbReference type="Proteomes" id="UP001430356">
    <property type="component" value="Unassembled WGS sequence"/>
</dbReference>
<dbReference type="InterPro" id="IPR003395">
    <property type="entry name" value="RecF/RecN/SMC_N"/>
</dbReference>
<keyword evidence="9 11" id="KW-0539">Nucleus</keyword>
<feature type="coiled-coil region" evidence="12">
    <location>
        <begin position="794"/>
        <end position="944"/>
    </location>
</feature>
<dbReference type="SUPFAM" id="SSF90257">
    <property type="entry name" value="Myosin rod fragments"/>
    <property type="match status" value="1"/>
</dbReference>
<evidence type="ECO:0000256" key="10">
    <source>
        <dbReference type="ARBA" id="ARBA00023306"/>
    </source>
</evidence>
<dbReference type="InterPro" id="IPR010935">
    <property type="entry name" value="SMC_hinge"/>
</dbReference>
<reference evidence="14 15" key="1">
    <citation type="journal article" date="2021" name="MBio">
        <title>A New Model Trypanosomatid, Novymonas esmeraldas: Genomic Perception of Its 'Candidatus Pandoraea novymonadis' Endosymbiont.</title>
        <authorList>
            <person name="Zakharova A."/>
            <person name="Saura A."/>
            <person name="Butenko A."/>
            <person name="Podesvova L."/>
            <person name="Warmusova S."/>
            <person name="Kostygov A.Y."/>
            <person name="Nenarokova A."/>
            <person name="Lukes J."/>
            <person name="Opperdoes F.R."/>
            <person name="Yurchenko V."/>
        </authorList>
    </citation>
    <scope>NUCLEOTIDE SEQUENCE [LARGE SCALE GENOMIC DNA]</scope>
    <source>
        <strain evidence="14 15">E262AT.01</strain>
    </source>
</reference>
<dbReference type="GO" id="GO:0016887">
    <property type="term" value="F:ATP hydrolysis activity"/>
    <property type="evidence" value="ECO:0007669"/>
    <property type="project" value="InterPro"/>
</dbReference>
<organism evidence="14 15">
    <name type="scientific">Novymonas esmeraldas</name>
    <dbReference type="NCBI Taxonomy" id="1808958"/>
    <lineage>
        <taxon>Eukaryota</taxon>
        <taxon>Discoba</taxon>
        <taxon>Euglenozoa</taxon>
        <taxon>Kinetoplastea</taxon>
        <taxon>Metakinetoplastina</taxon>
        <taxon>Trypanosomatida</taxon>
        <taxon>Trypanosomatidae</taxon>
        <taxon>Novymonas</taxon>
    </lineage>
</organism>
<dbReference type="Gene3D" id="3.40.50.300">
    <property type="entry name" value="P-loop containing nucleotide triphosphate hydrolases"/>
    <property type="match status" value="2"/>
</dbReference>
<dbReference type="SUPFAM" id="SSF52540">
    <property type="entry name" value="P-loop containing nucleoside triphosphate hydrolases"/>
    <property type="match status" value="1"/>
</dbReference>
<dbReference type="Pfam" id="PF02463">
    <property type="entry name" value="SMC_N"/>
    <property type="match status" value="1"/>
</dbReference>
<keyword evidence="3" id="KW-0132">Cell division</keyword>
<feature type="domain" description="SMC hinge" evidence="13">
    <location>
        <begin position="522"/>
        <end position="653"/>
    </location>
</feature>
<evidence type="ECO:0000256" key="8">
    <source>
        <dbReference type="ARBA" id="ARBA00023067"/>
    </source>
</evidence>
<dbReference type="AlphaFoldDB" id="A0AAW0ETD5"/>